<sequence length="133" mass="14985">MSSLNAFLHPEQTENREVFVSNRFKENGKPVPFVIRPITQQENEGLIKKYTKRDKKGNETFDRVAYNQELTAAAVVEPDLENTELQSAYGVLGVSKLLAKMLYVGEYGALLEAVYDISGLDKDINEDIDEAKN</sequence>
<protein>
    <submittedName>
        <fullName evidence="1">Phage XkdN-like protein</fullName>
    </submittedName>
</protein>
<dbReference type="InterPro" id="IPR038559">
    <property type="entry name" value="XkdN-like_sf"/>
</dbReference>
<name>A0A6N2ZYC7_9FIRM</name>
<organism evidence="1">
    <name type="scientific">Hungatella hathewayi</name>
    <dbReference type="NCBI Taxonomy" id="154046"/>
    <lineage>
        <taxon>Bacteria</taxon>
        <taxon>Bacillati</taxon>
        <taxon>Bacillota</taxon>
        <taxon>Clostridia</taxon>
        <taxon>Lachnospirales</taxon>
        <taxon>Lachnospiraceae</taxon>
        <taxon>Hungatella</taxon>
    </lineage>
</organism>
<accession>A0A6N2ZYC7</accession>
<evidence type="ECO:0000313" key="1">
    <source>
        <dbReference type="EMBL" id="VYT84725.1"/>
    </source>
</evidence>
<reference evidence="1" key="1">
    <citation type="submission" date="2019-11" db="EMBL/GenBank/DDBJ databases">
        <authorList>
            <person name="Feng L."/>
        </authorList>
    </citation>
    <scope>NUCLEOTIDE SEQUENCE</scope>
    <source>
        <strain evidence="1">ChathewayiLFYP18</strain>
    </source>
</reference>
<dbReference type="InterPro" id="IPR014986">
    <property type="entry name" value="XkdN-like"/>
</dbReference>
<dbReference type="EMBL" id="CACRUH010000014">
    <property type="protein sequence ID" value="VYT84725.1"/>
    <property type="molecule type" value="Genomic_DNA"/>
</dbReference>
<gene>
    <name evidence="1" type="ORF">CHLFYP18_05722</name>
</gene>
<dbReference type="Pfam" id="PF08890">
    <property type="entry name" value="Phage_TAC_5"/>
    <property type="match status" value="1"/>
</dbReference>
<dbReference type="RefSeq" id="WP_002603335.1">
    <property type="nucleotide sequence ID" value="NZ_CACRUH010000014.1"/>
</dbReference>
<dbReference type="AlphaFoldDB" id="A0A6N2ZYC7"/>
<dbReference type="Gene3D" id="3.30.2220.30">
    <property type="match status" value="1"/>
</dbReference>
<proteinExistence type="predicted"/>